<reference evidence="6" key="1">
    <citation type="journal article" date="2019" name="Microbiology">
        <title>Complete Genome Sequence of an Uncultured Bacterium of the Candidate Phylum Bipolaricaulota.</title>
        <authorList>
            <person name="Kadnikov V.V."/>
            <person name="Mardanov A.V."/>
            <person name="Beletsky A.V."/>
            <person name="Frank Y.A."/>
            <person name="Karnachuk O.V."/>
            <person name="Ravin N.V."/>
        </authorList>
    </citation>
    <scope>NUCLEOTIDE SEQUENCE [LARGE SCALE GENOMIC DNA]</scope>
</reference>
<evidence type="ECO:0000313" key="5">
    <source>
        <dbReference type="EMBL" id="QGU00350.1"/>
    </source>
</evidence>
<dbReference type="KEGG" id="salq:SYNTR_1756"/>
<dbReference type="Pfam" id="PF12146">
    <property type="entry name" value="Hydrolase_4"/>
    <property type="match status" value="1"/>
</dbReference>
<sequence length="250" mass="28155">MVTIYPKAQPFFLKGTTDTAILFIHGFTASPSELKPTALILNEILDCTISAPLLPGHGTYPEYLNKTNWNKWYRAVKVEINYLLENYDKVYIAGLSMGGLLALYAGSEIKGIKGVISINAPLINNYPILTRLAVIFQFIKPFFPKKIGDDVLTLQKQGRFAYRVTPVKAFRSMIKLRNKVVKRLHKIHVPVLAVQSMQDKSVNPRSINIIEKRAKQTKVKILKLKKSSHIATMGLEKESLAQNIAEFISN</sequence>
<evidence type="ECO:0000259" key="4">
    <source>
        <dbReference type="Pfam" id="PF12146"/>
    </source>
</evidence>
<proteinExistence type="predicted"/>
<organism evidence="5 6">
    <name type="scientific">Candidatus Syntrophocurvum alkaliphilum</name>
    <dbReference type="NCBI Taxonomy" id="2293317"/>
    <lineage>
        <taxon>Bacteria</taxon>
        <taxon>Bacillati</taxon>
        <taxon>Bacillota</taxon>
        <taxon>Clostridia</taxon>
        <taxon>Eubacteriales</taxon>
        <taxon>Syntrophomonadaceae</taxon>
        <taxon>Candidatus Syntrophocurvum</taxon>
    </lineage>
</organism>
<feature type="site" description="Important for substrate specificity" evidence="3">
    <location>
        <position position="147"/>
    </location>
</feature>
<dbReference type="InterPro" id="IPR022742">
    <property type="entry name" value="Hydrolase_4"/>
</dbReference>
<dbReference type="GO" id="GO:0052689">
    <property type="term" value="F:carboxylic ester hydrolase activity"/>
    <property type="evidence" value="ECO:0007669"/>
    <property type="project" value="InterPro"/>
</dbReference>
<feature type="active site" description="Charge relay system" evidence="1">
    <location>
        <position position="199"/>
    </location>
</feature>
<dbReference type="Proteomes" id="UP000426444">
    <property type="component" value="Chromosome"/>
</dbReference>
<dbReference type="InterPro" id="IPR012354">
    <property type="entry name" value="Esterase_lipase"/>
</dbReference>
<feature type="active site" description="Nucleophile" evidence="1">
    <location>
        <position position="96"/>
    </location>
</feature>
<dbReference type="InterPro" id="IPR029058">
    <property type="entry name" value="AB_hydrolase_fold"/>
</dbReference>
<accession>A0A6I6DK03</accession>
<evidence type="ECO:0000256" key="1">
    <source>
        <dbReference type="PIRSR" id="PIRSR017388-1"/>
    </source>
</evidence>
<feature type="active site" description="Charge relay system" evidence="1">
    <location>
        <position position="229"/>
    </location>
</feature>
<name>A0A6I6DK03_9FIRM</name>
<dbReference type="RefSeq" id="WP_197079082.1">
    <property type="nucleotide sequence ID" value="NZ_CP046457.1"/>
</dbReference>
<evidence type="ECO:0000313" key="6">
    <source>
        <dbReference type="Proteomes" id="UP000426444"/>
    </source>
</evidence>
<feature type="domain" description="Serine aminopeptidase S33" evidence="4">
    <location>
        <begin position="19"/>
        <end position="228"/>
    </location>
</feature>
<dbReference type="PIRSF" id="PIRSF017388">
    <property type="entry name" value="Esterase_lipase"/>
    <property type="match status" value="1"/>
</dbReference>
<feature type="binding site" evidence="2">
    <location>
        <position position="27"/>
    </location>
    <ligand>
        <name>substrate</name>
    </ligand>
</feature>
<evidence type="ECO:0000256" key="2">
    <source>
        <dbReference type="PIRSR" id="PIRSR017388-2"/>
    </source>
</evidence>
<dbReference type="SUPFAM" id="SSF53474">
    <property type="entry name" value="alpha/beta-Hydrolases"/>
    <property type="match status" value="1"/>
</dbReference>
<evidence type="ECO:0000256" key="3">
    <source>
        <dbReference type="PIRSR" id="PIRSR017388-3"/>
    </source>
</evidence>
<keyword evidence="6" id="KW-1185">Reference proteome</keyword>
<dbReference type="AlphaFoldDB" id="A0A6I6DK03"/>
<feature type="binding site" evidence="2">
    <location>
        <position position="97"/>
    </location>
    <ligand>
        <name>substrate</name>
    </ligand>
</feature>
<protein>
    <submittedName>
        <fullName evidence="5">Esterase</fullName>
    </submittedName>
</protein>
<gene>
    <name evidence="5" type="ORF">SYNTR_1756</name>
</gene>
<dbReference type="EMBL" id="CP046457">
    <property type="protein sequence ID" value="QGU00350.1"/>
    <property type="molecule type" value="Genomic_DNA"/>
</dbReference>
<dbReference type="Gene3D" id="3.40.50.1820">
    <property type="entry name" value="alpha/beta hydrolase"/>
    <property type="match status" value="1"/>
</dbReference>